<keyword evidence="3" id="KW-1185">Reference proteome</keyword>
<gene>
    <name evidence="2" type="ORF">NQ315_002752</name>
</gene>
<comment type="caution">
    <text evidence="2">The sequence shown here is derived from an EMBL/GenBank/DDBJ whole genome shotgun (WGS) entry which is preliminary data.</text>
</comment>
<dbReference type="Proteomes" id="UP001159042">
    <property type="component" value="Unassembled WGS sequence"/>
</dbReference>
<keyword evidence="1" id="KW-0812">Transmembrane</keyword>
<keyword evidence="1" id="KW-1133">Transmembrane helix</keyword>
<name>A0AAV8VKG1_9CUCU</name>
<evidence type="ECO:0000313" key="2">
    <source>
        <dbReference type="EMBL" id="KAJ8914480.1"/>
    </source>
</evidence>
<reference evidence="2 3" key="1">
    <citation type="journal article" date="2023" name="Insect Mol. Biol.">
        <title>Genome sequencing provides insights into the evolution of gene families encoding plant cell wall-degrading enzymes in longhorned beetles.</title>
        <authorList>
            <person name="Shin N.R."/>
            <person name="Okamura Y."/>
            <person name="Kirsch R."/>
            <person name="Pauchet Y."/>
        </authorList>
    </citation>
    <scope>NUCLEOTIDE SEQUENCE [LARGE SCALE GENOMIC DNA]</scope>
    <source>
        <strain evidence="2">EAD_L_NR</strain>
    </source>
</reference>
<accession>A0AAV8VKG1</accession>
<evidence type="ECO:0000313" key="3">
    <source>
        <dbReference type="Proteomes" id="UP001159042"/>
    </source>
</evidence>
<feature type="transmembrane region" description="Helical" evidence="1">
    <location>
        <begin position="67"/>
        <end position="87"/>
    </location>
</feature>
<dbReference type="EMBL" id="JANEYG010000070">
    <property type="protein sequence ID" value="KAJ8914480.1"/>
    <property type="molecule type" value="Genomic_DNA"/>
</dbReference>
<organism evidence="2 3">
    <name type="scientific">Exocentrus adspersus</name>
    <dbReference type="NCBI Taxonomy" id="1586481"/>
    <lineage>
        <taxon>Eukaryota</taxon>
        <taxon>Metazoa</taxon>
        <taxon>Ecdysozoa</taxon>
        <taxon>Arthropoda</taxon>
        <taxon>Hexapoda</taxon>
        <taxon>Insecta</taxon>
        <taxon>Pterygota</taxon>
        <taxon>Neoptera</taxon>
        <taxon>Endopterygota</taxon>
        <taxon>Coleoptera</taxon>
        <taxon>Polyphaga</taxon>
        <taxon>Cucujiformia</taxon>
        <taxon>Chrysomeloidea</taxon>
        <taxon>Cerambycidae</taxon>
        <taxon>Lamiinae</taxon>
        <taxon>Acanthocinini</taxon>
        <taxon>Exocentrus</taxon>
    </lineage>
</organism>
<keyword evidence="1" id="KW-0472">Membrane</keyword>
<sequence>MRKLDAQRLHPYHIVPHQRLNACDFDSRLDFCNWLLNMVQEDHANYYSVFCGQMKLRVHFAVMGIPMFRFLAIQVVNLIKVLMIILYV</sequence>
<evidence type="ECO:0000256" key="1">
    <source>
        <dbReference type="SAM" id="Phobius"/>
    </source>
</evidence>
<dbReference type="AlphaFoldDB" id="A0AAV8VKG1"/>
<proteinExistence type="predicted"/>
<protein>
    <submittedName>
        <fullName evidence="2">Uncharacterized protein</fullName>
    </submittedName>
</protein>